<feature type="non-terminal residue" evidence="1">
    <location>
        <position position="121"/>
    </location>
</feature>
<reference evidence="1" key="2">
    <citation type="journal article" date="2014" name="ISME J.">
        <title>Microbial stratification in low pH oxic and suboxic macroscopic growths along an acid mine drainage.</title>
        <authorList>
            <person name="Mendez-Garcia C."/>
            <person name="Mesa V."/>
            <person name="Sprenger R.R."/>
            <person name="Richter M."/>
            <person name="Diez M.S."/>
            <person name="Solano J."/>
            <person name="Bargiela R."/>
            <person name="Golyshina O.V."/>
            <person name="Manteca A."/>
            <person name="Ramos J.L."/>
            <person name="Gallego J.R."/>
            <person name="Llorente I."/>
            <person name="Martins Dos Santos V.A."/>
            <person name="Jensen O.N."/>
            <person name="Pelaez A.I."/>
            <person name="Sanchez J."/>
            <person name="Ferrer M."/>
        </authorList>
    </citation>
    <scope>NUCLEOTIDE SEQUENCE</scope>
</reference>
<organism evidence="1">
    <name type="scientific">mine drainage metagenome</name>
    <dbReference type="NCBI Taxonomy" id="410659"/>
    <lineage>
        <taxon>unclassified sequences</taxon>
        <taxon>metagenomes</taxon>
        <taxon>ecological metagenomes</taxon>
    </lineage>
</organism>
<proteinExistence type="predicted"/>
<reference evidence="1" key="1">
    <citation type="submission" date="2013-08" db="EMBL/GenBank/DDBJ databases">
        <authorList>
            <person name="Mendez C."/>
            <person name="Richter M."/>
            <person name="Ferrer M."/>
            <person name="Sanchez J."/>
        </authorList>
    </citation>
    <scope>NUCLEOTIDE SEQUENCE</scope>
</reference>
<sequence length="121" mass="13193">MQSGQRTLDPAVDAIIRFAVEGKLKSSGNCSVRSVYEAIRGDCEAIGKSVPARETVLSRIKALKADPQCLPPEVAQEVRSRRRLVRGSAEAPHALCRVEIDHTLVDTHIVDARDRGPLGRP</sequence>
<gene>
    <name evidence="1" type="ORF">B1A_00598</name>
</gene>
<dbReference type="AlphaFoldDB" id="T1C5F3"/>
<dbReference type="EMBL" id="AUZX01000448">
    <property type="protein sequence ID" value="EQD80716.1"/>
    <property type="molecule type" value="Genomic_DNA"/>
</dbReference>
<protein>
    <submittedName>
        <fullName evidence="1">Transposase</fullName>
    </submittedName>
</protein>
<name>T1C5F3_9ZZZZ</name>
<comment type="caution">
    <text evidence="1">The sequence shown here is derived from an EMBL/GenBank/DDBJ whole genome shotgun (WGS) entry which is preliminary data.</text>
</comment>
<evidence type="ECO:0000313" key="1">
    <source>
        <dbReference type="EMBL" id="EQD80716.1"/>
    </source>
</evidence>
<accession>T1C5F3</accession>